<dbReference type="Pfam" id="PF18564">
    <property type="entry name" value="Glyco_hydro_5_C"/>
    <property type="match status" value="1"/>
</dbReference>
<dbReference type="PANTHER" id="PTHR31308:SF3">
    <property type="entry name" value="ENDOGLYCOCERAMIDASE"/>
    <property type="match status" value="1"/>
</dbReference>
<dbReference type="InterPro" id="IPR041036">
    <property type="entry name" value="GH5_C"/>
</dbReference>
<evidence type="ECO:0000256" key="2">
    <source>
        <dbReference type="ARBA" id="ARBA00022801"/>
    </source>
</evidence>
<evidence type="ECO:0008006" key="10">
    <source>
        <dbReference type="Google" id="ProtNLM"/>
    </source>
</evidence>
<keyword evidence="9" id="KW-1185">Reference proteome</keyword>
<evidence type="ECO:0000256" key="4">
    <source>
        <dbReference type="RuleBase" id="RU361153"/>
    </source>
</evidence>
<evidence type="ECO:0000259" key="6">
    <source>
        <dbReference type="Pfam" id="PF00150"/>
    </source>
</evidence>
<dbReference type="GO" id="GO:0000272">
    <property type="term" value="P:polysaccharide catabolic process"/>
    <property type="evidence" value="ECO:0007669"/>
    <property type="project" value="InterPro"/>
</dbReference>
<dbReference type="Gene3D" id="3.20.20.80">
    <property type="entry name" value="Glycosidases"/>
    <property type="match status" value="1"/>
</dbReference>
<gene>
    <name evidence="8" type="ORF">NP493_410g04011</name>
</gene>
<protein>
    <recommendedName>
        <fullName evidence="10">Glycoside hydrolase family 5 domain-containing protein</fullName>
    </recommendedName>
</protein>
<keyword evidence="2 4" id="KW-0378">Hydrolase</keyword>
<dbReference type="AlphaFoldDB" id="A0AAD9L219"/>
<dbReference type="Pfam" id="PF00150">
    <property type="entry name" value="Cellulase"/>
    <property type="match status" value="1"/>
</dbReference>
<feature type="domain" description="Glycoside hydrolase family 5 C-terminal" evidence="7">
    <location>
        <begin position="408"/>
        <end position="479"/>
    </location>
</feature>
<dbReference type="InterPro" id="IPR052066">
    <property type="entry name" value="Glycosphingolipid_Hydrolases"/>
</dbReference>
<name>A0AAD9L219_RIDPI</name>
<evidence type="ECO:0000259" key="7">
    <source>
        <dbReference type="Pfam" id="PF18564"/>
    </source>
</evidence>
<accession>A0AAD9L219</accession>
<evidence type="ECO:0000256" key="5">
    <source>
        <dbReference type="SAM" id="SignalP"/>
    </source>
</evidence>
<dbReference type="Gene3D" id="2.60.40.1180">
    <property type="entry name" value="Golgi alpha-mannosidase II"/>
    <property type="match status" value="1"/>
</dbReference>
<dbReference type="Proteomes" id="UP001209878">
    <property type="component" value="Unassembled WGS sequence"/>
</dbReference>
<evidence type="ECO:0000256" key="3">
    <source>
        <dbReference type="ARBA" id="ARBA00023295"/>
    </source>
</evidence>
<feature type="domain" description="Glycoside hydrolase family 5" evidence="6">
    <location>
        <begin position="54"/>
        <end position="390"/>
    </location>
</feature>
<dbReference type="SUPFAM" id="SSF51445">
    <property type="entry name" value="(Trans)glycosidases"/>
    <property type="match status" value="1"/>
</dbReference>
<proteinExistence type="inferred from homology"/>
<dbReference type="GO" id="GO:0016042">
    <property type="term" value="P:lipid catabolic process"/>
    <property type="evidence" value="ECO:0007669"/>
    <property type="project" value="UniProtKB-ARBA"/>
</dbReference>
<keyword evidence="5" id="KW-0732">Signal</keyword>
<organism evidence="8 9">
    <name type="scientific">Ridgeia piscesae</name>
    <name type="common">Tubeworm</name>
    <dbReference type="NCBI Taxonomy" id="27915"/>
    <lineage>
        <taxon>Eukaryota</taxon>
        <taxon>Metazoa</taxon>
        <taxon>Spiralia</taxon>
        <taxon>Lophotrochozoa</taxon>
        <taxon>Annelida</taxon>
        <taxon>Polychaeta</taxon>
        <taxon>Sedentaria</taxon>
        <taxon>Canalipalpata</taxon>
        <taxon>Sabellida</taxon>
        <taxon>Siboglinidae</taxon>
        <taxon>Ridgeia</taxon>
    </lineage>
</organism>
<feature type="chain" id="PRO_5042198662" description="Glycoside hydrolase family 5 domain-containing protein" evidence="5">
    <location>
        <begin position="18"/>
        <end position="501"/>
    </location>
</feature>
<comment type="caution">
    <text evidence="8">The sequence shown here is derived from an EMBL/GenBank/DDBJ whole genome shotgun (WGS) entry which is preliminary data.</text>
</comment>
<dbReference type="InterPro" id="IPR001547">
    <property type="entry name" value="Glyco_hydro_5"/>
</dbReference>
<feature type="signal peptide" evidence="5">
    <location>
        <begin position="1"/>
        <end position="17"/>
    </location>
</feature>
<dbReference type="InterPro" id="IPR013780">
    <property type="entry name" value="Glyco_hydro_b"/>
</dbReference>
<evidence type="ECO:0000256" key="1">
    <source>
        <dbReference type="ARBA" id="ARBA00005641"/>
    </source>
</evidence>
<dbReference type="GO" id="GO:0004553">
    <property type="term" value="F:hydrolase activity, hydrolyzing O-glycosyl compounds"/>
    <property type="evidence" value="ECO:0007669"/>
    <property type="project" value="InterPro"/>
</dbReference>
<dbReference type="InterPro" id="IPR017853">
    <property type="entry name" value="GH"/>
</dbReference>
<dbReference type="GO" id="GO:1901136">
    <property type="term" value="P:carbohydrate derivative catabolic process"/>
    <property type="evidence" value="ECO:0007669"/>
    <property type="project" value="UniProtKB-ARBA"/>
</dbReference>
<comment type="similarity">
    <text evidence="1 4">Belongs to the glycosyl hydrolase 5 (cellulase A) family.</text>
</comment>
<evidence type="ECO:0000313" key="8">
    <source>
        <dbReference type="EMBL" id="KAK2181125.1"/>
    </source>
</evidence>
<sequence length="501" mass="57152">MSTALVVLLVLSVLARAVSPCCRSIPKPPRVGRIRINGNDFVDEYRRTRFFHGFNSVRKGFPWYRADLLNDTKLHLYRSWGFNVVRLGAMWAGVEPERGRVNDTYIRQLRKTVDALAKVGIFAILDMHQDVLSSRFGSYDGAPRWVIDLLPPPKNPFPWPLEHVSKKNWALGYLTQAVGEAFQGIYDNVAGVRDDMTRFWTTVASVFRRHTNVLGYEFINEPWAGDIYTDPTLLLPGIAGSRNLQPLYDVLNAAIRRIDAETLVFYEPVTWGVVLNGSRMGSGFTSVPGGPAYRDRSVFSYHYYCWILDVDRQHRDYDLFDRTVCDKLLGPLVFDTAKANVARLGGAAFMTEFGLCDPDGRKNSTATVECEFVISLAESRAQSWTYWDASFFDDDGNVRESVVSTFARVYAQAVAGKLLHSVFNATTFVFSMRYIHDATINAPTEIAVPRMHYPHGFFVRVSWPLQWSFDDDLGVLYVTTCWYMFMNYFEAEVEVHPVWFL</sequence>
<evidence type="ECO:0000313" key="9">
    <source>
        <dbReference type="Proteomes" id="UP001209878"/>
    </source>
</evidence>
<dbReference type="EMBL" id="JAODUO010000410">
    <property type="protein sequence ID" value="KAK2181125.1"/>
    <property type="molecule type" value="Genomic_DNA"/>
</dbReference>
<dbReference type="PANTHER" id="PTHR31308">
    <property type="match status" value="1"/>
</dbReference>
<reference evidence="8" key="1">
    <citation type="journal article" date="2023" name="Mol. Biol. Evol.">
        <title>Third-Generation Sequencing Reveals the Adaptive Role of the Epigenome in Three Deep-Sea Polychaetes.</title>
        <authorList>
            <person name="Perez M."/>
            <person name="Aroh O."/>
            <person name="Sun Y."/>
            <person name="Lan Y."/>
            <person name="Juniper S.K."/>
            <person name="Young C.R."/>
            <person name="Angers B."/>
            <person name="Qian P.Y."/>
        </authorList>
    </citation>
    <scope>NUCLEOTIDE SEQUENCE</scope>
    <source>
        <strain evidence="8">R07B-5</strain>
    </source>
</reference>
<keyword evidence="3 4" id="KW-0326">Glycosidase</keyword>